<dbReference type="EMBL" id="CP118615">
    <property type="protein sequence ID" value="WDZ85911.1"/>
    <property type="molecule type" value="Genomic_DNA"/>
</dbReference>
<dbReference type="RefSeq" id="WP_275032673.1">
    <property type="nucleotide sequence ID" value="NZ_CP118615.1"/>
</dbReference>
<protein>
    <submittedName>
        <fullName evidence="2">Uncharacterized protein</fullName>
    </submittedName>
</protein>
<sequence>MTDRRLRAGDLIHVTTAASVQFRTPIMFRLIRVLDRPTFDGWLWLDGYQTNDAGDATARRQIFVQPTGLRKLAAPAPAPRRPRATASPLWPVNRQKRP</sequence>
<evidence type="ECO:0000313" key="3">
    <source>
        <dbReference type="Proteomes" id="UP001219605"/>
    </source>
</evidence>
<evidence type="ECO:0000256" key="1">
    <source>
        <dbReference type="SAM" id="MobiDB-lite"/>
    </source>
</evidence>
<name>A0ABY7ZSA0_9ACTN</name>
<proteinExistence type="predicted"/>
<gene>
    <name evidence="2" type="ORF">PVK37_05635</name>
</gene>
<feature type="region of interest" description="Disordered" evidence="1">
    <location>
        <begin position="70"/>
        <end position="98"/>
    </location>
</feature>
<evidence type="ECO:0000313" key="2">
    <source>
        <dbReference type="EMBL" id="WDZ85911.1"/>
    </source>
</evidence>
<organism evidence="2 3">
    <name type="scientific">Micromonospora cathayae</name>
    <dbReference type="NCBI Taxonomy" id="3028804"/>
    <lineage>
        <taxon>Bacteria</taxon>
        <taxon>Bacillati</taxon>
        <taxon>Actinomycetota</taxon>
        <taxon>Actinomycetes</taxon>
        <taxon>Micromonosporales</taxon>
        <taxon>Micromonosporaceae</taxon>
        <taxon>Micromonospora</taxon>
    </lineage>
</organism>
<keyword evidence="3" id="KW-1185">Reference proteome</keyword>
<reference evidence="2 3" key="1">
    <citation type="submission" date="2023-02" db="EMBL/GenBank/DDBJ databases">
        <authorList>
            <person name="Mo P."/>
        </authorList>
    </citation>
    <scope>NUCLEOTIDE SEQUENCE [LARGE SCALE GENOMIC DNA]</scope>
    <source>
        <strain evidence="2 3">HUAS 3</strain>
    </source>
</reference>
<dbReference type="Proteomes" id="UP001219605">
    <property type="component" value="Chromosome"/>
</dbReference>
<accession>A0ABY7ZSA0</accession>